<feature type="transmembrane region" description="Helical" evidence="7">
    <location>
        <begin position="377"/>
        <end position="396"/>
    </location>
</feature>
<protein>
    <recommendedName>
        <fullName evidence="11">Ileal sodium/bile acid cotransporter</fullName>
    </recommendedName>
</protein>
<dbReference type="InterPro" id="IPR038770">
    <property type="entry name" value="Na+/solute_symporter_sf"/>
</dbReference>
<sequence length="426" mass="47051">MNQSVRLAVFLLICKVICAETQIISFDASVLTIFIDETIAVGYNLSKENIENEDYIIYSENESVAKVENDTRNGTKGIFELTGIFLGKTSIYCENVRTKENISSSLEVTVIRKEKIIDTLFIASVATLVSLSYINFGCAMDWAELKNILKNPIGPAIGFFGQFIMMPLLTYGLGLVLFPSNPAMQLGMFFTGCSPGGGASNLWTLLLGGNIDLSIVMSAVSTIAAFAMMPLWIFTLGRTIFESGNLEVPYTQIMSYVVGLLVPLGVGYLIQRYLRRVSNFLVRAMKVFSTVLLVFIVVFAIVANFWLFKLFSYEIIIAGMAVPWIGYLIGFSISKLLRRTGPDCTAISIEIGIQNTGIAIFLLRFTLPQPEADLTTVVPVSIAILTPFPLLFLLICNKIRERCWKAETQLEDKNSPTGSTVSTLKL</sequence>
<evidence type="ECO:0000256" key="2">
    <source>
        <dbReference type="ARBA" id="ARBA00006528"/>
    </source>
</evidence>
<keyword evidence="4" id="KW-0813">Transport</keyword>
<evidence type="ECO:0000256" key="3">
    <source>
        <dbReference type="ARBA" id="ARBA00022692"/>
    </source>
</evidence>
<dbReference type="Pfam" id="PF01758">
    <property type="entry name" value="SBF"/>
    <property type="match status" value="1"/>
</dbReference>
<proteinExistence type="inferred from homology"/>
<reference evidence="9" key="1">
    <citation type="submission" date="2022-01" db="EMBL/GenBank/DDBJ databases">
        <authorList>
            <person name="King R."/>
        </authorList>
    </citation>
    <scope>NUCLEOTIDE SEQUENCE</scope>
</reference>
<dbReference type="Proteomes" id="UP001153737">
    <property type="component" value="Chromosome 2"/>
</dbReference>
<evidence type="ECO:0000256" key="5">
    <source>
        <dbReference type="ARBA" id="ARBA00022989"/>
    </source>
</evidence>
<feature type="transmembrane region" description="Helical" evidence="7">
    <location>
        <begin position="213"/>
        <end position="233"/>
    </location>
</feature>
<dbReference type="OrthoDB" id="203097at2759"/>
<feature type="transmembrane region" description="Helical" evidence="7">
    <location>
        <begin position="286"/>
        <end position="307"/>
    </location>
</feature>
<evidence type="ECO:0000313" key="9">
    <source>
        <dbReference type="EMBL" id="CAG9819177.1"/>
    </source>
</evidence>
<evidence type="ECO:0000313" key="10">
    <source>
        <dbReference type="Proteomes" id="UP001153737"/>
    </source>
</evidence>
<evidence type="ECO:0000256" key="6">
    <source>
        <dbReference type="ARBA" id="ARBA00023136"/>
    </source>
</evidence>
<dbReference type="Gene3D" id="1.20.1530.20">
    <property type="match status" value="1"/>
</dbReference>
<feature type="transmembrane region" description="Helical" evidence="7">
    <location>
        <begin position="345"/>
        <end position="365"/>
    </location>
</feature>
<comment type="similarity">
    <text evidence="2">Belongs to the bile acid:sodium symporter (BASS) (TC 2.A.28) family.</text>
</comment>
<keyword evidence="8" id="KW-0732">Signal</keyword>
<comment type="subcellular location">
    <subcellularLocation>
        <location evidence="1">Membrane</location>
        <topology evidence="1">Multi-pass membrane protein</topology>
    </subcellularLocation>
</comment>
<feature type="signal peptide" evidence="8">
    <location>
        <begin position="1"/>
        <end position="19"/>
    </location>
</feature>
<gene>
    <name evidence="9" type="ORF">PHAECO_LOCUS6414</name>
</gene>
<keyword evidence="5 7" id="KW-1133">Transmembrane helix</keyword>
<evidence type="ECO:0008006" key="11">
    <source>
        <dbReference type="Google" id="ProtNLM"/>
    </source>
</evidence>
<accession>A0A9N9X2T1</accession>
<dbReference type="AlphaFoldDB" id="A0A9N9X2T1"/>
<keyword evidence="3 7" id="KW-0812">Transmembrane</keyword>
<name>A0A9N9X2T1_PHACE</name>
<feature type="transmembrane region" description="Helical" evidence="7">
    <location>
        <begin position="253"/>
        <end position="274"/>
    </location>
</feature>
<evidence type="ECO:0000256" key="4">
    <source>
        <dbReference type="ARBA" id="ARBA00022847"/>
    </source>
</evidence>
<keyword evidence="10" id="KW-1185">Reference proteome</keyword>
<dbReference type="EMBL" id="OU896708">
    <property type="protein sequence ID" value="CAG9819177.1"/>
    <property type="molecule type" value="Genomic_DNA"/>
</dbReference>
<feature type="transmembrane region" description="Helical" evidence="7">
    <location>
        <begin position="157"/>
        <end position="178"/>
    </location>
</feature>
<evidence type="ECO:0000256" key="8">
    <source>
        <dbReference type="SAM" id="SignalP"/>
    </source>
</evidence>
<keyword evidence="6 7" id="KW-0472">Membrane</keyword>
<feature type="transmembrane region" description="Helical" evidence="7">
    <location>
        <begin position="313"/>
        <end position="333"/>
    </location>
</feature>
<organism evidence="9 10">
    <name type="scientific">Phaedon cochleariae</name>
    <name type="common">Mustard beetle</name>
    <dbReference type="NCBI Taxonomy" id="80249"/>
    <lineage>
        <taxon>Eukaryota</taxon>
        <taxon>Metazoa</taxon>
        <taxon>Ecdysozoa</taxon>
        <taxon>Arthropoda</taxon>
        <taxon>Hexapoda</taxon>
        <taxon>Insecta</taxon>
        <taxon>Pterygota</taxon>
        <taxon>Neoptera</taxon>
        <taxon>Endopterygota</taxon>
        <taxon>Coleoptera</taxon>
        <taxon>Polyphaga</taxon>
        <taxon>Cucujiformia</taxon>
        <taxon>Chrysomeloidea</taxon>
        <taxon>Chrysomelidae</taxon>
        <taxon>Chrysomelinae</taxon>
        <taxon>Chrysomelini</taxon>
        <taxon>Phaedon</taxon>
    </lineage>
</organism>
<dbReference type="InterPro" id="IPR002657">
    <property type="entry name" value="BilAc:Na_symport/Acr3"/>
</dbReference>
<feature type="chain" id="PRO_5040160199" description="Ileal sodium/bile acid cotransporter" evidence="8">
    <location>
        <begin position="20"/>
        <end position="426"/>
    </location>
</feature>
<evidence type="ECO:0000256" key="1">
    <source>
        <dbReference type="ARBA" id="ARBA00004141"/>
    </source>
</evidence>
<dbReference type="InterPro" id="IPR004710">
    <property type="entry name" value="Bilac:Na_transpt"/>
</dbReference>
<reference evidence="9" key="2">
    <citation type="submission" date="2022-10" db="EMBL/GenBank/DDBJ databases">
        <authorList>
            <consortium name="ENA_rothamsted_submissions"/>
            <consortium name="culmorum"/>
            <person name="King R."/>
        </authorList>
    </citation>
    <scope>NUCLEOTIDE SEQUENCE</scope>
</reference>
<feature type="transmembrane region" description="Helical" evidence="7">
    <location>
        <begin position="116"/>
        <end position="136"/>
    </location>
</feature>
<dbReference type="GO" id="GO:0015293">
    <property type="term" value="F:symporter activity"/>
    <property type="evidence" value="ECO:0007669"/>
    <property type="project" value="UniProtKB-KW"/>
</dbReference>
<dbReference type="GO" id="GO:0016020">
    <property type="term" value="C:membrane"/>
    <property type="evidence" value="ECO:0007669"/>
    <property type="project" value="UniProtKB-SubCell"/>
</dbReference>
<dbReference type="PANTHER" id="PTHR10361:SF28">
    <property type="entry name" value="P3 PROTEIN-RELATED"/>
    <property type="match status" value="1"/>
</dbReference>
<dbReference type="PANTHER" id="PTHR10361">
    <property type="entry name" value="SODIUM-BILE ACID COTRANSPORTER"/>
    <property type="match status" value="1"/>
</dbReference>
<keyword evidence="4" id="KW-0769">Symport</keyword>
<evidence type="ECO:0000256" key="7">
    <source>
        <dbReference type="SAM" id="Phobius"/>
    </source>
</evidence>